<name>A0A1L9WNI3_ASPA1</name>
<evidence type="ECO:0000313" key="2">
    <source>
        <dbReference type="Proteomes" id="UP000184546"/>
    </source>
</evidence>
<dbReference type="Gene3D" id="2.160.20.80">
    <property type="entry name" value="E3 ubiquitin-protein ligase SopA"/>
    <property type="match status" value="1"/>
</dbReference>
<proteinExistence type="predicted"/>
<dbReference type="SUPFAM" id="SSF141571">
    <property type="entry name" value="Pentapeptide repeat-like"/>
    <property type="match status" value="1"/>
</dbReference>
<evidence type="ECO:0000313" key="1">
    <source>
        <dbReference type="EMBL" id="OJJ97701.1"/>
    </source>
</evidence>
<dbReference type="OrthoDB" id="4187970at2759"/>
<evidence type="ECO:0008006" key="3">
    <source>
        <dbReference type="Google" id="ProtNLM"/>
    </source>
</evidence>
<dbReference type="STRING" id="690307.A0A1L9WNI3"/>
<gene>
    <name evidence="1" type="ORF">ASPACDRAFT_45799</name>
</gene>
<sequence length="287" mass="30731">MGKSKSATTNTTTLTNGSPTIRRSALTECSLSHLTPSDYIARSVLTAVTITGVSGIDRTTASTSASTSASACSSNLLTTSISRSTCTSCTITHSHLHHCIFANCTLTNVSSSKFVQADHCTLENVISLRRCTISDSIIGEWSWMTRCEMRASKIGGASALRRSTVSDCRVTGSRLKKARLVNCEVEGCVVVNTELKGVVAKNGVWKNGSLVGRVDQSKDVVIVGRDGKNKKIENAVGVKGIVAEKRSMERDLIESSDDGAEIEGWERNGRRQICELQGTEPPPPYTA</sequence>
<accession>A0A1L9WNI3</accession>
<dbReference type="VEuPathDB" id="FungiDB:ASPACDRAFT_45799"/>
<reference evidence="2" key="1">
    <citation type="journal article" date="2017" name="Genome Biol.">
        <title>Comparative genomics reveals high biological diversity and specific adaptations in the industrially and medically important fungal genus Aspergillus.</title>
        <authorList>
            <person name="de Vries R.P."/>
            <person name="Riley R."/>
            <person name="Wiebenga A."/>
            <person name="Aguilar-Osorio G."/>
            <person name="Amillis S."/>
            <person name="Uchima C.A."/>
            <person name="Anderluh G."/>
            <person name="Asadollahi M."/>
            <person name="Askin M."/>
            <person name="Barry K."/>
            <person name="Battaglia E."/>
            <person name="Bayram O."/>
            <person name="Benocci T."/>
            <person name="Braus-Stromeyer S.A."/>
            <person name="Caldana C."/>
            <person name="Canovas D."/>
            <person name="Cerqueira G.C."/>
            <person name="Chen F."/>
            <person name="Chen W."/>
            <person name="Choi C."/>
            <person name="Clum A."/>
            <person name="Dos Santos R.A."/>
            <person name="Damasio A.R."/>
            <person name="Diallinas G."/>
            <person name="Emri T."/>
            <person name="Fekete E."/>
            <person name="Flipphi M."/>
            <person name="Freyberg S."/>
            <person name="Gallo A."/>
            <person name="Gournas C."/>
            <person name="Habgood R."/>
            <person name="Hainaut M."/>
            <person name="Harispe M.L."/>
            <person name="Henrissat B."/>
            <person name="Hilden K.S."/>
            <person name="Hope R."/>
            <person name="Hossain A."/>
            <person name="Karabika E."/>
            <person name="Karaffa L."/>
            <person name="Karanyi Z."/>
            <person name="Krasevec N."/>
            <person name="Kuo A."/>
            <person name="Kusch H."/>
            <person name="LaButti K."/>
            <person name="Lagendijk E.L."/>
            <person name="Lapidus A."/>
            <person name="Levasseur A."/>
            <person name="Lindquist E."/>
            <person name="Lipzen A."/>
            <person name="Logrieco A.F."/>
            <person name="MacCabe A."/>
            <person name="Maekelae M.R."/>
            <person name="Malavazi I."/>
            <person name="Melin P."/>
            <person name="Meyer V."/>
            <person name="Mielnichuk N."/>
            <person name="Miskei M."/>
            <person name="Molnar A.P."/>
            <person name="Mule G."/>
            <person name="Ngan C.Y."/>
            <person name="Orejas M."/>
            <person name="Orosz E."/>
            <person name="Ouedraogo J.P."/>
            <person name="Overkamp K.M."/>
            <person name="Park H.-S."/>
            <person name="Perrone G."/>
            <person name="Piumi F."/>
            <person name="Punt P.J."/>
            <person name="Ram A.F."/>
            <person name="Ramon A."/>
            <person name="Rauscher S."/>
            <person name="Record E."/>
            <person name="Riano-Pachon D.M."/>
            <person name="Robert V."/>
            <person name="Roehrig J."/>
            <person name="Ruller R."/>
            <person name="Salamov A."/>
            <person name="Salih N.S."/>
            <person name="Samson R.A."/>
            <person name="Sandor E."/>
            <person name="Sanguinetti M."/>
            <person name="Schuetze T."/>
            <person name="Sepcic K."/>
            <person name="Shelest E."/>
            <person name="Sherlock G."/>
            <person name="Sophianopoulou V."/>
            <person name="Squina F.M."/>
            <person name="Sun H."/>
            <person name="Susca A."/>
            <person name="Todd R.B."/>
            <person name="Tsang A."/>
            <person name="Unkles S.E."/>
            <person name="van de Wiele N."/>
            <person name="van Rossen-Uffink D."/>
            <person name="Oliveira J.V."/>
            <person name="Vesth T.C."/>
            <person name="Visser J."/>
            <person name="Yu J.-H."/>
            <person name="Zhou M."/>
            <person name="Andersen M.R."/>
            <person name="Archer D.B."/>
            <person name="Baker S.E."/>
            <person name="Benoit I."/>
            <person name="Brakhage A.A."/>
            <person name="Braus G.H."/>
            <person name="Fischer R."/>
            <person name="Frisvad J.C."/>
            <person name="Goldman G.H."/>
            <person name="Houbraken J."/>
            <person name="Oakley B."/>
            <person name="Pocsi I."/>
            <person name="Scazzocchio C."/>
            <person name="Seiboth B."/>
            <person name="vanKuyk P.A."/>
            <person name="Wortman J."/>
            <person name="Dyer P.S."/>
            <person name="Grigoriev I.V."/>
        </authorList>
    </citation>
    <scope>NUCLEOTIDE SEQUENCE [LARGE SCALE GENOMIC DNA]</scope>
    <source>
        <strain evidence="2">ATCC 16872 / CBS 172.66 / WB 5094</strain>
    </source>
</reference>
<dbReference type="AlphaFoldDB" id="A0A1L9WNI3"/>
<dbReference type="Proteomes" id="UP000184546">
    <property type="component" value="Unassembled WGS sequence"/>
</dbReference>
<dbReference type="OMA" id="CKLANCE"/>
<protein>
    <recommendedName>
        <fullName evidence="3">Right handed beta helix domain-containing protein</fullName>
    </recommendedName>
</protein>
<keyword evidence="2" id="KW-1185">Reference proteome</keyword>
<dbReference type="RefSeq" id="XP_020054041.1">
    <property type="nucleotide sequence ID" value="XM_020201681.1"/>
</dbReference>
<dbReference type="EMBL" id="KV878982">
    <property type="protein sequence ID" value="OJJ97701.1"/>
    <property type="molecule type" value="Genomic_DNA"/>
</dbReference>
<organism evidence="1 2">
    <name type="scientific">Aspergillus aculeatus (strain ATCC 16872 / CBS 172.66 / WB 5094)</name>
    <dbReference type="NCBI Taxonomy" id="690307"/>
    <lineage>
        <taxon>Eukaryota</taxon>
        <taxon>Fungi</taxon>
        <taxon>Dikarya</taxon>
        <taxon>Ascomycota</taxon>
        <taxon>Pezizomycotina</taxon>
        <taxon>Eurotiomycetes</taxon>
        <taxon>Eurotiomycetidae</taxon>
        <taxon>Eurotiales</taxon>
        <taxon>Aspergillaceae</taxon>
        <taxon>Aspergillus</taxon>
        <taxon>Aspergillus subgen. Circumdati</taxon>
    </lineage>
</organism>
<dbReference type="GeneID" id="30975495"/>